<comment type="caution">
    <text evidence="16">The sequence shown here is derived from an EMBL/GenBank/DDBJ whole genome shotgun (WGS) entry which is preliminary data.</text>
</comment>
<dbReference type="InterPro" id="IPR039426">
    <property type="entry name" value="TonB-dep_rcpt-like"/>
</dbReference>
<keyword evidence="8" id="KW-0406">Ion transport</keyword>
<evidence type="ECO:0000256" key="3">
    <source>
        <dbReference type="ARBA" id="ARBA00022452"/>
    </source>
</evidence>
<evidence type="ECO:0000256" key="2">
    <source>
        <dbReference type="ARBA" id="ARBA00022448"/>
    </source>
</evidence>
<evidence type="ECO:0000256" key="13">
    <source>
        <dbReference type="RuleBase" id="RU003357"/>
    </source>
</evidence>
<dbReference type="SUPFAM" id="SSF56935">
    <property type="entry name" value="Porins"/>
    <property type="match status" value="1"/>
</dbReference>
<dbReference type="PANTHER" id="PTHR32552">
    <property type="entry name" value="FERRICHROME IRON RECEPTOR-RELATED"/>
    <property type="match status" value="1"/>
</dbReference>
<evidence type="ECO:0000256" key="10">
    <source>
        <dbReference type="ARBA" id="ARBA00023136"/>
    </source>
</evidence>
<dbReference type="InterPro" id="IPR000531">
    <property type="entry name" value="Beta-barrel_TonB"/>
</dbReference>
<dbReference type="Proteomes" id="UP000290218">
    <property type="component" value="Unassembled WGS sequence"/>
</dbReference>
<name>A0A4Q1C5P6_9BACT</name>
<reference evidence="16 17" key="1">
    <citation type="submission" date="2019-01" db="EMBL/GenBank/DDBJ databases">
        <title>Lacunisphaera sp. strain TWA-58.</title>
        <authorList>
            <person name="Chen W.-M."/>
        </authorList>
    </citation>
    <scope>NUCLEOTIDE SEQUENCE [LARGE SCALE GENOMIC DNA]</scope>
    <source>
        <strain evidence="16 17">TWA-58</strain>
    </source>
</reference>
<keyword evidence="7" id="KW-0408">Iron</keyword>
<dbReference type="EMBL" id="SDHX01000002">
    <property type="protein sequence ID" value="RXK53675.1"/>
    <property type="molecule type" value="Genomic_DNA"/>
</dbReference>
<accession>A0A4Q1C5P6</accession>
<dbReference type="PROSITE" id="PS52016">
    <property type="entry name" value="TONB_DEPENDENT_REC_3"/>
    <property type="match status" value="1"/>
</dbReference>
<evidence type="ECO:0000256" key="1">
    <source>
        <dbReference type="ARBA" id="ARBA00004571"/>
    </source>
</evidence>
<keyword evidence="16" id="KW-0675">Receptor</keyword>
<dbReference type="InterPro" id="IPR012910">
    <property type="entry name" value="Plug_dom"/>
</dbReference>
<dbReference type="OrthoDB" id="179753at2"/>
<gene>
    <name evidence="16" type="ORF">ESB00_18480</name>
</gene>
<keyword evidence="10 12" id="KW-0472">Membrane</keyword>
<keyword evidence="17" id="KW-1185">Reference proteome</keyword>
<evidence type="ECO:0000259" key="14">
    <source>
        <dbReference type="Pfam" id="PF00593"/>
    </source>
</evidence>
<keyword evidence="6" id="KW-0732">Signal</keyword>
<evidence type="ECO:0000256" key="6">
    <source>
        <dbReference type="ARBA" id="ARBA00022729"/>
    </source>
</evidence>
<dbReference type="Pfam" id="PF07715">
    <property type="entry name" value="Plug"/>
    <property type="match status" value="1"/>
</dbReference>
<sequence length="911" mass="98949">MLEGRAGAVGSTACAVTPKIPAINRPARRARMFIRGRLSTGDDLASPTRLAAVRDAVIRVIAIFSYPCLDNTIASARAGQSPGFAPRQDRPLSTQALRARLGRSTPTPAPSMQSANLPHAMFGRPRPSARALAAGCLLLAVSVSAQTADPTPSDGEKKNEVLVLSTFQVTAQADVGYRAGNSVSATRIDTAIKNLPFSISAFTSQFIADIGARDLFDIAQYAPGVTHAAVEFASGNSTYAIRGFNQNPQRNGFVGEAYIDAATIERVEVVKGPASVLYGEVAPGGTVNYITKRAAPKPFVGVSVRAGDHNYARASLDLNRPLVADKLLFRLNAAWENDLEYFEPGEASTTVIAPTLTWRVTDKVAVTLDYQKLDKKETPPFATRLPTTRIVAPLPSSGILSTASVLQQNSGEDRGFGNFYPLPDNFTISANTDRRDSVMESFNAELTAQLGEHWTARANFNRSEYEIWFKGTGLGQINITVPNRYFAGAYPTSNTAEYRAAAAVYAADLLKNPRLALDAPHAQMQRRLNLQETFGEGRAAQAEIAGKFIVGHAELKPLFGVSYLEYRDNTRMRQVAAGLFPAPWNMYVPSTWNRDTDYDADSMPLTQFDRGNRRSKAVYAILNADLFDGKMFGVAGARFTRSSGSNDNFLNANASIGKAEHEKVTPQAGLGWKPRPDVLLYASYSSSFQNAIANLQIANVPSGPAAPSTSEGYEAGLKTDFFGGRISSTISVFTIDQRERVINFNTTSPTGLIQVNRMQGTLDRSEGVEAEVTWSPTDSFQVYVSASHNNVKVISTPAGTEYLLGSQPENTVEKLVNLWARYTVKDGALKGLWLGGGFNYSGPKAQRVNNPALFTDPFTLVNVAAGYDWKWQDRPASLTLNWHNVTDESYVPAAFLRGRPSTVTVEFKVKY</sequence>
<feature type="domain" description="TonB-dependent receptor plug" evidence="15">
    <location>
        <begin position="193"/>
        <end position="286"/>
    </location>
</feature>
<keyword evidence="11 12" id="KW-0998">Cell outer membrane</keyword>
<dbReference type="PANTHER" id="PTHR32552:SF68">
    <property type="entry name" value="FERRICHROME OUTER MEMBRANE TRANSPORTER_PHAGE RECEPTOR"/>
    <property type="match status" value="1"/>
</dbReference>
<dbReference type="GO" id="GO:0015344">
    <property type="term" value="F:siderophore uptake transmembrane transporter activity"/>
    <property type="evidence" value="ECO:0007669"/>
    <property type="project" value="TreeGrafter"/>
</dbReference>
<keyword evidence="2 12" id="KW-0813">Transport</keyword>
<evidence type="ECO:0000256" key="8">
    <source>
        <dbReference type="ARBA" id="ARBA00023065"/>
    </source>
</evidence>
<evidence type="ECO:0000256" key="11">
    <source>
        <dbReference type="ARBA" id="ARBA00023237"/>
    </source>
</evidence>
<protein>
    <submittedName>
        <fullName evidence="16">TonB-dependent receptor</fullName>
    </submittedName>
</protein>
<keyword evidence="4" id="KW-0410">Iron transport</keyword>
<feature type="domain" description="TonB-dependent receptor-like beta-barrel" evidence="14">
    <location>
        <begin position="415"/>
        <end position="885"/>
    </location>
</feature>
<proteinExistence type="inferred from homology"/>
<dbReference type="InterPro" id="IPR036942">
    <property type="entry name" value="Beta-barrel_TonB_sf"/>
</dbReference>
<evidence type="ECO:0000256" key="5">
    <source>
        <dbReference type="ARBA" id="ARBA00022692"/>
    </source>
</evidence>
<organism evidence="16 17">
    <name type="scientific">Oleiharenicola lentus</name>
    <dbReference type="NCBI Taxonomy" id="2508720"/>
    <lineage>
        <taxon>Bacteria</taxon>
        <taxon>Pseudomonadati</taxon>
        <taxon>Verrucomicrobiota</taxon>
        <taxon>Opitutia</taxon>
        <taxon>Opitutales</taxon>
        <taxon>Opitutaceae</taxon>
        <taxon>Oleiharenicola</taxon>
    </lineage>
</organism>
<keyword evidence="9 13" id="KW-0798">TonB box</keyword>
<evidence type="ECO:0000256" key="9">
    <source>
        <dbReference type="ARBA" id="ARBA00023077"/>
    </source>
</evidence>
<dbReference type="Pfam" id="PF00593">
    <property type="entry name" value="TonB_dep_Rec_b-barrel"/>
    <property type="match status" value="1"/>
</dbReference>
<dbReference type="GO" id="GO:0009279">
    <property type="term" value="C:cell outer membrane"/>
    <property type="evidence" value="ECO:0007669"/>
    <property type="project" value="UniProtKB-SubCell"/>
</dbReference>
<evidence type="ECO:0000313" key="17">
    <source>
        <dbReference type="Proteomes" id="UP000290218"/>
    </source>
</evidence>
<dbReference type="AlphaFoldDB" id="A0A4Q1C5P6"/>
<evidence type="ECO:0000259" key="15">
    <source>
        <dbReference type="Pfam" id="PF07715"/>
    </source>
</evidence>
<dbReference type="Gene3D" id="2.40.170.20">
    <property type="entry name" value="TonB-dependent receptor, beta-barrel domain"/>
    <property type="match status" value="1"/>
</dbReference>
<dbReference type="CDD" id="cd01347">
    <property type="entry name" value="ligand_gated_channel"/>
    <property type="match status" value="1"/>
</dbReference>
<evidence type="ECO:0000256" key="7">
    <source>
        <dbReference type="ARBA" id="ARBA00023004"/>
    </source>
</evidence>
<dbReference type="InterPro" id="IPR037066">
    <property type="entry name" value="Plug_dom_sf"/>
</dbReference>
<comment type="similarity">
    <text evidence="12 13">Belongs to the TonB-dependent receptor family.</text>
</comment>
<comment type="subcellular location">
    <subcellularLocation>
        <location evidence="1 12">Cell outer membrane</location>
        <topology evidence="1 12">Multi-pass membrane protein</topology>
    </subcellularLocation>
</comment>
<evidence type="ECO:0000313" key="16">
    <source>
        <dbReference type="EMBL" id="RXK53675.1"/>
    </source>
</evidence>
<keyword evidence="3 12" id="KW-1134">Transmembrane beta strand</keyword>
<dbReference type="Gene3D" id="2.170.130.10">
    <property type="entry name" value="TonB-dependent receptor, plug domain"/>
    <property type="match status" value="1"/>
</dbReference>
<keyword evidence="5 12" id="KW-0812">Transmembrane</keyword>
<evidence type="ECO:0000256" key="4">
    <source>
        <dbReference type="ARBA" id="ARBA00022496"/>
    </source>
</evidence>
<evidence type="ECO:0000256" key="12">
    <source>
        <dbReference type="PROSITE-ProRule" id="PRU01360"/>
    </source>
</evidence>